<evidence type="ECO:0000256" key="4">
    <source>
        <dbReference type="ARBA" id="ARBA00022840"/>
    </source>
</evidence>
<dbReference type="SUPFAM" id="SSF56112">
    <property type="entry name" value="Protein kinase-like (PK-like)"/>
    <property type="match status" value="1"/>
</dbReference>
<keyword evidence="2" id="KW-0547">Nucleotide-binding</keyword>
<dbReference type="Pfam" id="PF00069">
    <property type="entry name" value="Pkinase"/>
    <property type="match status" value="1"/>
</dbReference>
<dbReference type="PROSITE" id="PS50011">
    <property type="entry name" value="PROTEIN_KINASE_DOM"/>
    <property type="match status" value="1"/>
</dbReference>
<dbReference type="PANTHER" id="PTHR44329">
    <property type="entry name" value="SERINE/THREONINE-PROTEIN KINASE TNNI3K-RELATED"/>
    <property type="match status" value="1"/>
</dbReference>
<dbReference type="Gene3D" id="1.10.510.10">
    <property type="entry name" value="Transferase(Phosphotransferase) domain 1"/>
    <property type="match status" value="1"/>
</dbReference>
<keyword evidence="4" id="KW-0067">ATP-binding</keyword>
<dbReference type="GO" id="GO:0004674">
    <property type="term" value="F:protein serine/threonine kinase activity"/>
    <property type="evidence" value="ECO:0007669"/>
    <property type="project" value="TreeGrafter"/>
</dbReference>
<sequence length="359" mass="40172">MLLGPGSPGSEYQSRMLVTLYKLSKASALHPQHYVLKDVVLDQRPVAVDSGGFCDVYREYYGGQYLCLRVLRVYDGGRDKFLRRYSKETILWGQTEHPNILPFYGICYLGDESFKQICLVSPWMENGNIVTYLMAHDSVPRRPLVCDVACGLEYLHSKDIVHGDLKGANILVNSAGRACLADFGLSSIQADKMFSSRATTTASVGCTYRWAAPELVEEDTPRLTKASDVWAVGCVFYEILTGLLPFTECSGNAQIIRKLMKGTPPAVLDVGRWADLDESMKKLIHRCWTEDPGERPTCQQIVQELGAEGTSSEDGGNDVRDRFAREKQRFRDAMRKNSDIQIELTQVEKILSEVCTVTS</sequence>
<keyword evidence="3 6" id="KW-0418">Kinase</keyword>
<keyword evidence="1" id="KW-0808">Transferase</keyword>
<evidence type="ECO:0000259" key="5">
    <source>
        <dbReference type="PROSITE" id="PS50011"/>
    </source>
</evidence>
<evidence type="ECO:0000256" key="2">
    <source>
        <dbReference type="ARBA" id="ARBA00022741"/>
    </source>
</evidence>
<name>A0A9P5WWS5_9AGAR</name>
<dbReference type="GO" id="GO:0005524">
    <property type="term" value="F:ATP binding"/>
    <property type="evidence" value="ECO:0007669"/>
    <property type="project" value="UniProtKB-KW"/>
</dbReference>
<dbReference type="SMART" id="SM00220">
    <property type="entry name" value="S_TKc"/>
    <property type="match status" value="1"/>
</dbReference>
<dbReference type="EMBL" id="MU152521">
    <property type="protein sequence ID" value="KAF9440449.1"/>
    <property type="molecule type" value="Genomic_DNA"/>
</dbReference>
<proteinExistence type="predicted"/>
<dbReference type="InterPro" id="IPR008271">
    <property type="entry name" value="Ser/Thr_kinase_AS"/>
</dbReference>
<organism evidence="6 7">
    <name type="scientific">Macrolepiota fuliginosa MF-IS2</name>
    <dbReference type="NCBI Taxonomy" id="1400762"/>
    <lineage>
        <taxon>Eukaryota</taxon>
        <taxon>Fungi</taxon>
        <taxon>Dikarya</taxon>
        <taxon>Basidiomycota</taxon>
        <taxon>Agaricomycotina</taxon>
        <taxon>Agaricomycetes</taxon>
        <taxon>Agaricomycetidae</taxon>
        <taxon>Agaricales</taxon>
        <taxon>Agaricineae</taxon>
        <taxon>Agaricaceae</taxon>
        <taxon>Macrolepiota</taxon>
    </lineage>
</organism>
<gene>
    <name evidence="6" type="ORF">P691DRAFT_687647</name>
</gene>
<dbReference type="OrthoDB" id="122279at2759"/>
<accession>A0A9P5WWS5</accession>
<evidence type="ECO:0000313" key="7">
    <source>
        <dbReference type="Proteomes" id="UP000807342"/>
    </source>
</evidence>
<keyword evidence="7" id="KW-1185">Reference proteome</keyword>
<evidence type="ECO:0000313" key="6">
    <source>
        <dbReference type="EMBL" id="KAF9440449.1"/>
    </source>
</evidence>
<dbReference type="PANTHER" id="PTHR44329:SF288">
    <property type="entry name" value="MITOGEN-ACTIVATED PROTEIN KINASE KINASE KINASE 20"/>
    <property type="match status" value="1"/>
</dbReference>
<comment type="caution">
    <text evidence="6">The sequence shown here is derived from an EMBL/GenBank/DDBJ whole genome shotgun (WGS) entry which is preliminary data.</text>
</comment>
<dbReference type="AlphaFoldDB" id="A0A9P5WWS5"/>
<reference evidence="6" key="1">
    <citation type="submission" date="2020-11" db="EMBL/GenBank/DDBJ databases">
        <authorList>
            <consortium name="DOE Joint Genome Institute"/>
            <person name="Ahrendt S."/>
            <person name="Riley R."/>
            <person name="Andreopoulos W."/>
            <person name="Labutti K."/>
            <person name="Pangilinan J."/>
            <person name="Ruiz-Duenas F.J."/>
            <person name="Barrasa J.M."/>
            <person name="Sanchez-Garcia M."/>
            <person name="Camarero S."/>
            <person name="Miyauchi S."/>
            <person name="Serrano A."/>
            <person name="Linde D."/>
            <person name="Babiker R."/>
            <person name="Drula E."/>
            <person name="Ayuso-Fernandez I."/>
            <person name="Pacheco R."/>
            <person name="Padilla G."/>
            <person name="Ferreira P."/>
            <person name="Barriuso J."/>
            <person name="Kellner H."/>
            <person name="Castanera R."/>
            <person name="Alfaro M."/>
            <person name="Ramirez L."/>
            <person name="Pisabarro A.G."/>
            <person name="Kuo A."/>
            <person name="Tritt A."/>
            <person name="Lipzen A."/>
            <person name="He G."/>
            <person name="Yan M."/>
            <person name="Ng V."/>
            <person name="Cullen D."/>
            <person name="Martin F."/>
            <person name="Rosso M.-N."/>
            <person name="Henrissat B."/>
            <person name="Hibbett D."/>
            <person name="Martinez A.T."/>
            <person name="Grigoriev I.V."/>
        </authorList>
    </citation>
    <scope>NUCLEOTIDE SEQUENCE</scope>
    <source>
        <strain evidence="6">MF-IS2</strain>
    </source>
</reference>
<dbReference type="InterPro" id="IPR011009">
    <property type="entry name" value="Kinase-like_dom_sf"/>
</dbReference>
<feature type="domain" description="Protein kinase" evidence="5">
    <location>
        <begin position="42"/>
        <end position="307"/>
    </location>
</feature>
<evidence type="ECO:0000256" key="3">
    <source>
        <dbReference type="ARBA" id="ARBA00022777"/>
    </source>
</evidence>
<dbReference type="InterPro" id="IPR051681">
    <property type="entry name" value="Ser/Thr_Kinases-Pseudokinases"/>
</dbReference>
<evidence type="ECO:0000256" key="1">
    <source>
        <dbReference type="ARBA" id="ARBA00022679"/>
    </source>
</evidence>
<dbReference type="InterPro" id="IPR000719">
    <property type="entry name" value="Prot_kinase_dom"/>
</dbReference>
<protein>
    <submittedName>
        <fullName evidence="6">Kinase-like protein</fullName>
    </submittedName>
</protein>
<dbReference type="Proteomes" id="UP000807342">
    <property type="component" value="Unassembled WGS sequence"/>
</dbReference>
<dbReference type="PROSITE" id="PS00108">
    <property type="entry name" value="PROTEIN_KINASE_ST"/>
    <property type="match status" value="1"/>
</dbReference>